<accession>A0A430HCX0</accession>
<name>A0A430HCX0_9BURK</name>
<comment type="caution">
    <text evidence="2">The sequence shown here is derived from an EMBL/GenBank/DDBJ whole genome shotgun (WGS) entry which is preliminary data.</text>
</comment>
<dbReference type="Proteomes" id="UP000278085">
    <property type="component" value="Unassembled WGS sequence"/>
</dbReference>
<feature type="signal peptide" evidence="1">
    <location>
        <begin position="1"/>
        <end position="25"/>
    </location>
</feature>
<dbReference type="EMBL" id="RXLQ01000027">
    <property type="protein sequence ID" value="RSZ55350.1"/>
    <property type="molecule type" value="Genomic_DNA"/>
</dbReference>
<reference evidence="2 3" key="1">
    <citation type="submission" date="2018-12" db="EMBL/GenBank/DDBJ databases">
        <authorList>
            <person name="Yang E."/>
        </authorList>
    </citation>
    <scope>NUCLEOTIDE SEQUENCE [LARGE SCALE GENOMIC DNA]</scope>
    <source>
        <strain evidence="2 3">SOD</strain>
    </source>
</reference>
<protein>
    <submittedName>
        <fullName evidence="2">RHS repeat protein</fullName>
    </submittedName>
</protein>
<dbReference type="NCBIfam" id="TIGR01643">
    <property type="entry name" value="YD_repeat_2x"/>
    <property type="match status" value="1"/>
</dbReference>
<evidence type="ECO:0000313" key="2">
    <source>
        <dbReference type="EMBL" id="RSZ55350.1"/>
    </source>
</evidence>
<feature type="non-terminal residue" evidence="2">
    <location>
        <position position="543"/>
    </location>
</feature>
<dbReference type="AlphaFoldDB" id="A0A430HCX0"/>
<gene>
    <name evidence="2" type="ORF">EJB06_29660</name>
</gene>
<evidence type="ECO:0000256" key="1">
    <source>
        <dbReference type="SAM" id="SignalP"/>
    </source>
</evidence>
<sequence>MIRNIKVLAIALICGLAGLSQPASARPARVEPSYYYTVLTDVKYDSVQAAYSSINPHLSTQRDPGTGLAHQRVVGMEDAVDKIFYNGRRANQGYKLESLEYNPKTKSYDTWVPRPNRANHISMIPECPKAYRMVSENYTTTPTGRTVDYVCLAEGSQPEPECDPCSNPGKPVPIPEKTGNPVYHSTGLKEQVEVDYQSGGPGGLKFVRTYRSDRNGWEHNYQITGLDLNKTQDPVQNDPLPERPRSAQCYWALGAWTGKMRCFRPMFSTLANDFSLQRGNGSVIKFGNATDRNPAANVNDRLTPVYGLDGAKIANEVYNAANDSTERYGLDGYIQTITSRGGLVQTFTYVASPAGSGVNSPSRLLQSVEDPYGRALTFTHDSAGRIETMTTPEGGIYRYAYNAFGSVSSVTYPDEKVRTYLYNEPAYTKGTNLPFALTGIVDENGARYATYTYDFTGKALSTEHAGGVQKYRFNYHTDATTVTEPLGADVVYSYTSLLGVRRTTSQDQPAGAGSKSARKSIKYDDKANISTVTDVNGTVTAYT</sequence>
<keyword evidence="3" id="KW-1185">Reference proteome</keyword>
<dbReference type="InterPro" id="IPR006530">
    <property type="entry name" value="YD"/>
</dbReference>
<keyword evidence="1" id="KW-0732">Signal</keyword>
<dbReference type="Gene3D" id="2.180.10.10">
    <property type="entry name" value="RHS repeat-associated core"/>
    <property type="match status" value="2"/>
</dbReference>
<evidence type="ECO:0000313" key="3">
    <source>
        <dbReference type="Proteomes" id="UP000278085"/>
    </source>
</evidence>
<feature type="chain" id="PRO_5018997972" evidence="1">
    <location>
        <begin position="26"/>
        <end position="543"/>
    </location>
</feature>
<proteinExistence type="predicted"/>
<organism evidence="2 3">
    <name type="scientific">Massilia atriviolacea</name>
    <dbReference type="NCBI Taxonomy" id="2495579"/>
    <lineage>
        <taxon>Bacteria</taxon>
        <taxon>Pseudomonadati</taxon>
        <taxon>Pseudomonadota</taxon>
        <taxon>Betaproteobacteria</taxon>
        <taxon>Burkholderiales</taxon>
        <taxon>Oxalobacteraceae</taxon>
        <taxon>Telluria group</taxon>
        <taxon>Massilia</taxon>
    </lineage>
</organism>